<accession>A0A1H6PMG4</accession>
<dbReference type="GO" id="GO:0005737">
    <property type="term" value="C:cytoplasm"/>
    <property type="evidence" value="ECO:0007669"/>
    <property type="project" value="UniProtKB-SubCell"/>
</dbReference>
<feature type="compositionally biased region" description="Polar residues" evidence="4">
    <location>
        <begin position="56"/>
        <end position="66"/>
    </location>
</feature>
<feature type="region of interest" description="Disordered" evidence="4">
    <location>
        <begin position="326"/>
        <end position="378"/>
    </location>
</feature>
<comment type="subcellular location">
    <subcellularLocation>
        <location evidence="2">Cytoplasm</location>
    </subcellularLocation>
    <subcellularLocation>
        <location evidence="1">Nucleus</location>
    </subcellularLocation>
</comment>
<evidence type="ECO:0000313" key="7">
    <source>
        <dbReference type="EMBL" id="RDW29233.1"/>
    </source>
</evidence>
<dbReference type="InterPro" id="IPR023167">
    <property type="entry name" value="Yap1_redox_dom_sf"/>
</dbReference>
<feature type="compositionally biased region" description="Low complexity" evidence="4">
    <location>
        <begin position="179"/>
        <end position="195"/>
    </location>
</feature>
<dbReference type="EMBL" id="KZ857324">
    <property type="protein sequence ID" value="RDW29233.1"/>
    <property type="molecule type" value="Genomic_DNA"/>
</dbReference>
<feature type="compositionally biased region" description="Low complexity" evidence="4">
    <location>
        <begin position="326"/>
        <end position="343"/>
    </location>
</feature>
<keyword evidence="3" id="KW-0539">Nucleus</keyword>
<dbReference type="InterPro" id="IPR050936">
    <property type="entry name" value="AP-1-like"/>
</dbReference>
<reference evidence="7 9" key="2">
    <citation type="submission" date="2018-07" db="EMBL/GenBank/DDBJ databases">
        <title>Draft Genome Assemblies for Five Robust Yarrowia lipolytica Strains Exhibiting High Lipid Production and Pentose Sugar Utilization and Sugar Alcohol Secretion from Undetoxified Lignocellulosic Biomass Hydrolysates.</title>
        <authorList>
            <consortium name="DOE Joint Genome Institute"/>
            <person name="Walker C."/>
            <person name="Ryu S."/>
            <person name="Na H."/>
            <person name="Zane M."/>
            <person name="LaButti K."/>
            <person name="Lipzen A."/>
            <person name="Haridas S."/>
            <person name="Barry K."/>
            <person name="Grigoriev I.V."/>
            <person name="Quarterman J."/>
            <person name="Slininger P."/>
            <person name="Dien B."/>
            <person name="Trinh C.T."/>
        </authorList>
    </citation>
    <scope>NUCLEOTIDE SEQUENCE [LARGE SCALE GENOMIC DNA]</scope>
    <source>
        <strain evidence="7 9">YB392</strain>
    </source>
</reference>
<feature type="region of interest" description="Disordered" evidence="4">
    <location>
        <begin position="175"/>
        <end position="287"/>
    </location>
</feature>
<dbReference type="InterPro" id="IPR046347">
    <property type="entry name" value="bZIP_sf"/>
</dbReference>
<evidence type="ECO:0000256" key="2">
    <source>
        <dbReference type="ARBA" id="ARBA00004496"/>
    </source>
</evidence>
<proteinExistence type="predicted"/>
<dbReference type="Gene3D" id="1.10.238.100">
    <property type="entry name" value="YAP1 redox domain. Chain B"/>
    <property type="match status" value="1"/>
</dbReference>
<dbReference type="PROSITE" id="PS50217">
    <property type="entry name" value="BZIP"/>
    <property type="match status" value="1"/>
</dbReference>
<dbReference type="eggNOG" id="ENOG502RPD7">
    <property type="taxonomic scope" value="Eukaryota"/>
</dbReference>
<gene>
    <name evidence="7" type="ORF">B0I71DRAFT_126218</name>
    <name evidence="6" type="ORF">YALI1_F04763g</name>
</gene>
<dbReference type="OrthoDB" id="5380163at2759"/>
<dbReference type="Proteomes" id="UP000182444">
    <property type="component" value="Chromosome 1F"/>
</dbReference>
<evidence type="ECO:0000313" key="9">
    <source>
        <dbReference type="Proteomes" id="UP000256601"/>
    </source>
</evidence>
<feature type="compositionally biased region" description="Basic and acidic residues" evidence="4">
    <location>
        <begin position="127"/>
        <end position="141"/>
    </location>
</feature>
<evidence type="ECO:0000313" key="8">
    <source>
        <dbReference type="Proteomes" id="UP000182444"/>
    </source>
</evidence>
<evidence type="ECO:0000259" key="5">
    <source>
        <dbReference type="PROSITE" id="PS50217"/>
    </source>
</evidence>
<feature type="compositionally biased region" description="Basic and acidic residues" evidence="4">
    <location>
        <begin position="223"/>
        <end position="238"/>
    </location>
</feature>
<evidence type="ECO:0000256" key="3">
    <source>
        <dbReference type="ARBA" id="ARBA00023242"/>
    </source>
</evidence>
<dbReference type="Gene3D" id="1.20.5.170">
    <property type="match status" value="1"/>
</dbReference>
<protein>
    <submittedName>
        <fullName evidence="7">Transcription factor PAP1-domain-containing protein</fullName>
    </submittedName>
</protein>
<dbReference type="PANTHER" id="PTHR40621:SF6">
    <property type="entry name" value="AP-1-LIKE TRANSCRIPTION FACTOR YAP1-RELATED"/>
    <property type="match status" value="1"/>
</dbReference>
<dbReference type="SUPFAM" id="SSF57959">
    <property type="entry name" value="Leucine zipper domain"/>
    <property type="match status" value="1"/>
</dbReference>
<sequence length="534" mass="57333">MYSDYNIPGAMPASMAMPPFKQEFDYAQYDLNQPLPPQQQQQPIDLTPGGPLPVSDYSTSSYTLDNDSQKRKMSPGESTSDGGADDESPEGDDGEADPKKPRKPGRKPETTIPASKRKAQNRAAQRAFRERKEKHLRDLETKISQLEGETAAKNSENEFLRFQVQRLQNELKLYREKPAGTSGASGVSGAGAPASNVHSAPIPEMSSKPFTFEFPSYNVPKPTDVEREAREQLQREQIRGYLQRKPSSVASDTTSPASQTSCNQSPCTNPSAYTSPQSQSGSVSQQKPLLGATIAAMNGKPDPHAVDFCAELSKACVNKAELLQRSATASASPTTSNTVVPSAAAPGSTQQSAGQPSVSTPTSSTTAPPQLSASVATAGSDLPGSDFLFDMPFDMDFMSYRDPVSETAHLDDFSLPELTTETSMFDPLDPHSSSDVISGKPLSTMGATHSGVNNGQGSGAPEVKKEEDEDLLMFSKPKTLMNCTAVWDRITSHPKFGDIDIEGLCSELRNKAKCSESGVVLTELDVDGVLSTFQ</sequence>
<name>A0A1H6PMG4_YARLL</name>
<dbReference type="EMBL" id="CP017558">
    <property type="protein sequence ID" value="AOW06584.1"/>
    <property type="molecule type" value="Genomic_DNA"/>
</dbReference>
<dbReference type="Pfam" id="PF00170">
    <property type="entry name" value="bZIP_1"/>
    <property type="match status" value="1"/>
</dbReference>
<dbReference type="GeneID" id="2907736"/>
<dbReference type="Pfam" id="PF08601">
    <property type="entry name" value="PAP1"/>
    <property type="match status" value="1"/>
</dbReference>
<dbReference type="VEuPathDB" id="FungiDB:YALI1_F04763g"/>
<feature type="compositionally biased region" description="Low complexity" evidence="4">
    <location>
        <begin position="275"/>
        <end position="286"/>
    </location>
</feature>
<dbReference type="GO" id="GO:0001228">
    <property type="term" value="F:DNA-binding transcription activator activity, RNA polymerase II-specific"/>
    <property type="evidence" value="ECO:0007669"/>
    <property type="project" value="TreeGrafter"/>
</dbReference>
<dbReference type="Proteomes" id="UP000256601">
    <property type="component" value="Unassembled WGS sequence"/>
</dbReference>
<feature type="compositionally biased region" description="Polar residues" evidence="4">
    <location>
        <begin position="245"/>
        <end position="274"/>
    </location>
</feature>
<dbReference type="InterPro" id="IPR004827">
    <property type="entry name" value="bZIP"/>
</dbReference>
<dbReference type="PANTHER" id="PTHR40621">
    <property type="entry name" value="TRANSCRIPTION FACTOR KAPC-RELATED"/>
    <property type="match status" value="1"/>
</dbReference>
<dbReference type="InterPro" id="IPR013910">
    <property type="entry name" value="TF_PAP1"/>
</dbReference>
<dbReference type="RefSeq" id="XP_504945.1">
    <property type="nucleotide sequence ID" value="XM_504945.1"/>
</dbReference>
<feature type="region of interest" description="Disordered" evidence="4">
    <location>
        <begin position="27"/>
        <end position="154"/>
    </location>
</feature>
<dbReference type="CDD" id="cd14688">
    <property type="entry name" value="bZIP_YAP"/>
    <property type="match status" value="1"/>
</dbReference>
<dbReference type="PROSITE" id="PS00036">
    <property type="entry name" value="BZIP_BASIC"/>
    <property type="match status" value="1"/>
</dbReference>
<evidence type="ECO:0000313" key="6">
    <source>
        <dbReference type="EMBL" id="AOW06584.1"/>
    </source>
</evidence>
<feature type="compositionally biased region" description="Acidic residues" evidence="4">
    <location>
        <begin position="83"/>
        <end position="95"/>
    </location>
</feature>
<dbReference type="VEuPathDB" id="FungiDB:YALI0_F03388g"/>
<dbReference type="FunFam" id="1.20.5.170:FF:000067">
    <property type="entry name" value="BZIP transcription factor"/>
    <property type="match status" value="1"/>
</dbReference>
<feature type="domain" description="BZIP" evidence="5">
    <location>
        <begin position="116"/>
        <end position="174"/>
    </location>
</feature>
<evidence type="ECO:0000256" key="1">
    <source>
        <dbReference type="ARBA" id="ARBA00004123"/>
    </source>
</evidence>
<dbReference type="OMA" id="LNMACGN"/>
<dbReference type="GO" id="GO:0034599">
    <property type="term" value="P:cellular response to oxidative stress"/>
    <property type="evidence" value="ECO:0007669"/>
    <property type="project" value="UniProtKB-ARBA"/>
</dbReference>
<feature type="compositionally biased region" description="Low complexity" evidence="4">
    <location>
        <begin position="356"/>
        <end position="369"/>
    </location>
</feature>
<dbReference type="GO" id="GO:0000976">
    <property type="term" value="F:transcription cis-regulatory region binding"/>
    <property type="evidence" value="ECO:0007669"/>
    <property type="project" value="InterPro"/>
</dbReference>
<organism evidence="6 8">
    <name type="scientific">Yarrowia lipolytica</name>
    <name type="common">Candida lipolytica</name>
    <dbReference type="NCBI Taxonomy" id="4952"/>
    <lineage>
        <taxon>Eukaryota</taxon>
        <taxon>Fungi</taxon>
        <taxon>Dikarya</taxon>
        <taxon>Ascomycota</taxon>
        <taxon>Saccharomycotina</taxon>
        <taxon>Dipodascomycetes</taxon>
        <taxon>Dipodascales</taxon>
        <taxon>Dipodascales incertae sedis</taxon>
        <taxon>Yarrowia</taxon>
    </lineage>
</organism>
<dbReference type="GO" id="GO:0090575">
    <property type="term" value="C:RNA polymerase II transcription regulator complex"/>
    <property type="evidence" value="ECO:0007669"/>
    <property type="project" value="TreeGrafter"/>
</dbReference>
<dbReference type="KEGG" id="yli:2907736"/>
<evidence type="ECO:0000256" key="4">
    <source>
        <dbReference type="SAM" id="MobiDB-lite"/>
    </source>
</evidence>
<reference evidence="6 8" key="1">
    <citation type="journal article" date="2016" name="PLoS ONE">
        <title>Sequence Assembly of Yarrowia lipolytica Strain W29/CLIB89 Shows Transposable Element Diversity.</title>
        <authorList>
            <person name="Magnan C."/>
            <person name="Yu J."/>
            <person name="Chang I."/>
            <person name="Jahn E."/>
            <person name="Kanomata Y."/>
            <person name="Wu J."/>
            <person name="Zeller M."/>
            <person name="Oakes M."/>
            <person name="Baldi P."/>
            <person name="Sandmeyer S."/>
        </authorList>
    </citation>
    <scope>NUCLEOTIDE SEQUENCE [LARGE SCALE GENOMIC DNA]</scope>
    <source>
        <strain evidence="6">CLIB89</strain>
        <strain evidence="8">CLIB89(W29)</strain>
    </source>
</reference>
<dbReference type="SUPFAM" id="SSF111430">
    <property type="entry name" value="YAP1 redox domain"/>
    <property type="match status" value="1"/>
</dbReference>
<dbReference type="AlphaFoldDB" id="A0A1H6PMG4"/>
<dbReference type="SMART" id="SM00338">
    <property type="entry name" value="BRLZ"/>
    <property type="match status" value="1"/>
</dbReference>